<keyword evidence="2" id="KW-1185">Reference proteome</keyword>
<evidence type="ECO:0000313" key="1">
    <source>
        <dbReference type="EMBL" id="KAK7503725.1"/>
    </source>
</evidence>
<dbReference type="AlphaFoldDB" id="A0ABD0LW36"/>
<proteinExistence type="predicted"/>
<sequence length="180" mass="19718">MKKAYGRPQSCSSSSVTISRLQTILSYVLHSLQLETAIQDPCPCLHSYGLTKDSDEITEVEPRHLGPQLHEFSQTALGCDIIHALCTQNEEAAHPSGQRRSAWWPGPVNLKNCPDASSQQGVNTTWRMSGGGNPVESAVIQDKLPHQLATVSWCNSHSRCHSNSLLPGYHQPSIYYIGPG</sequence>
<name>A0ABD0LW36_9CAEN</name>
<dbReference type="Proteomes" id="UP001519460">
    <property type="component" value="Unassembled WGS sequence"/>
</dbReference>
<organism evidence="1 2">
    <name type="scientific">Batillaria attramentaria</name>
    <dbReference type="NCBI Taxonomy" id="370345"/>
    <lineage>
        <taxon>Eukaryota</taxon>
        <taxon>Metazoa</taxon>
        <taxon>Spiralia</taxon>
        <taxon>Lophotrochozoa</taxon>
        <taxon>Mollusca</taxon>
        <taxon>Gastropoda</taxon>
        <taxon>Caenogastropoda</taxon>
        <taxon>Sorbeoconcha</taxon>
        <taxon>Cerithioidea</taxon>
        <taxon>Batillariidae</taxon>
        <taxon>Batillaria</taxon>
    </lineage>
</organism>
<dbReference type="EMBL" id="JACVVK020000018">
    <property type="protein sequence ID" value="KAK7503725.1"/>
    <property type="molecule type" value="Genomic_DNA"/>
</dbReference>
<protein>
    <submittedName>
        <fullName evidence="1">Uncharacterized protein</fullName>
    </submittedName>
</protein>
<accession>A0ABD0LW36</accession>
<evidence type="ECO:0000313" key="2">
    <source>
        <dbReference type="Proteomes" id="UP001519460"/>
    </source>
</evidence>
<reference evidence="1 2" key="1">
    <citation type="journal article" date="2023" name="Sci. Data">
        <title>Genome assembly of the Korean intertidal mud-creeper Batillaria attramentaria.</title>
        <authorList>
            <person name="Patra A.K."/>
            <person name="Ho P.T."/>
            <person name="Jun S."/>
            <person name="Lee S.J."/>
            <person name="Kim Y."/>
            <person name="Won Y.J."/>
        </authorList>
    </citation>
    <scope>NUCLEOTIDE SEQUENCE [LARGE SCALE GENOMIC DNA]</scope>
    <source>
        <strain evidence="1">Wonlab-2016</strain>
    </source>
</reference>
<gene>
    <name evidence="1" type="ORF">BaRGS_00004848</name>
</gene>
<comment type="caution">
    <text evidence="1">The sequence shown here is derived from an EMBL/GenBank/DDBJ whole genome shotgun (WGS) entry which is preliminary data.</text>
</comment>